<keyword evidence="4" id="KW-1185">Reference proteome</keyword>
<dbReference type="Pfam" id="PF11303">
    <property type="entry name" value="DUF3105"/>
    <property type="match status" value="1"/>
</dbReference>
<keyword evidence="2" id="KW-0732">Signal</keyword>
<reference evidence="4" key="1">
    <citation type="journal article" date="2019" name="Int. J. Syst. Evol. Microbiol.">
        <title>The Global Catalogue of Microorganisms (GCM) 10K type strain sequencing project: providing services to taxonomists for standard genome sequencing and annotation.</title>
        <authorList>
            <consortium name="The Broad Institute Genomics Platform"/>
            <consortium name="The Broad Institute Genome Sequencing Center for Infectious Disease"/>
            <person name="Wu L."/>
            <person name="Ma J."/>
        </authorList>
    </citation>
    <scope>NUCLEOTIDE SEQUENCE [LARGE SCALE GENOMIC DNA]</scope>
    <source>
        <strain evidence="4">JCM 14370</strain>
    </source>
</reference>
<dbReference type="EMBL" id="BMOD01000015">
    <property type="protein sequence ID" value="GGJ44896.1"/>
    <property type="molecule type" value="Genomic_DNA"/>
</dbReference>
<protein>
    <recommendedName>
        <fullName evidence="5">DUF3105 domain-containing protein</fullName>
    </recommendedName>
</protein>
<accession>A0ABQ2D5W0</accession>
<feature type="chain" id="PRO_5046101053" description="DUF3105 domain-containing protein" evidence="2">
    <location>
        <begin position="24"/>
        <end position="193"/>
    </location>
</feature>
<proteinExistence type="predicted"/>
<evidence type="ECO:0000256" key="2">
    <source>
        <dbReference type="SAM" id="SignalP"/>
    </source>
</evidence>
<comment type="caution">
    <text evidence="3">The sequence shown here is derived from an EMBL/GenBank/DDBJ whole genome shotgun (WGS) entry which is preliminary data.</text>
</comment>
<dbReference type="Proteomes" id="UP000632222">
    <property type="component" value="Unassembled WGS sequence"/>
</dbReference>
<dbReference type="InterPro" id="IPR021454">
    <property type="entry name" value="DUF3105"/>
</dbReference>
<evidence type="ECO:0000256" key="1">
    <source>
        <dbReference type="SAM" id="MobiDB-lite"/>
    </source>
</evidence>
<feature type="signal peptide" evidence="2">
    <location>
        <begin position="1"/>
        <end position="23"/>
    </location>
</feature>
<gene>
    <name evidence="3" type="ORF">GCM10008938_33930</name>
</gene>
<feature type="region of interest" description="Disordered" evidence="1">
    <location>
        <begin position="173"/>
        <end position="193"/>
    </location>
</feature>
<sequence length="193" mass="20982">MLESMKIHVLIVAVLGVATLAQAQTGQTSQQTTASKVVLKKIKTEKSSAGTITFYEDASNTGVIHATDPVNYPFYPPVMGLHHPTWANCGIYLKTIDARMALHSLEHGALWVTFKPTTEARKLAFLQTLVKGNPYRLMSLEARQTADVVLTVWGVQLVVSTWDEKAIKDFADQYTNGPTTPEPGAPCSGGVKP</sequence>
<evidence type="ECO:0000313" key="3">
    <source>
        <dbReference type="EMBL" id="GGJ44896.1"/>
    </source>
</evidence>
<name>A0ABQ2D5W0_9DEIO</name>
<organism evidence="3 4">
    <name type="scientific">Deinococcus roseus</name>
    <dbReference type="NCBI Taxonomy" id="392414"/>
    <lineage>
        <taxon>Bacteria</taxon>
        <taxon>Thermotogati</taxon>
        <taxon>Deinococcota</taxon>
        <taxon>Deinococci</taxon>
        <taxon>Deinococcales</taxon>
        <taxon>Deinococcaceae</taxon>
        <taxon>Deinococcus</taxon>
    </lineage>
</organism>
<evidence type="ECO:0000313" key="4">
    <source>
        <dbReference type="Proteomes" id="UP000632222"/>
    </source>
</evidence>
<evidence type="ECO:0008006" key="5">
    <source>
        <dbReference type="Google" id="ProtNLM"/>
    </source>
</evidence>